<dbReference type="Pfam" id="PF20684">
    <property type="entry name" value="Fung_rhodopsin"/>
    <property type="match status" value="1"/>
</dbReference>
<evidence type="ECO:0000259" key="2">
    <source>
        <dbReference type="Pfam" id="PF20684"/>
    </source>
</evidence>
<feature type="transmembrane region" description="Helical" evidence="1">
    <location>
        <begin position="160"/>
        <end position="185"/>
    </location>
</feature>
<name>A0A9W9TEI0_9EURO</name>
<keyword evidence="1" id="KW-1133">Transmembrane helix</keyword>
<evidence type="ECO:0000313" key="3">
    <source>
        <dbReference type="EMBL" id="KAJ5219696.1"/>
    </source>
</evidence>
<evidence type="ECO:0000313" key="4">
    <source>
        <dbReference type="Proteomes" id="UP001150941"/>
    </source>
</evidence>
<accession>A0A9W9TEI0</accession>
<dbReference type="AlphaFoldDB" id="A0A9W9TEI0"/>
<keyword evidence="1" id="KW-0812">Transmembrane</keyword>
<feature type="domain" description="Rhodopsin" evidence="2">
    <location>
        <begin position="38"/>
        <end position="258"/>
    </location>
</feature>
<protein>
    <recommendedName>
        <fullName evidence="2">Rhodopsin domain-containing protein</fullName>
    </recommendedName>
</protein>
<comment type="caution">
    <text evidence="3">The sequence shown here is derived from an EMBL/GenBank/DDBJ whole genome shotgun (WGS) entry which is preliminary data.</text>
</comment>
<dbReference type="EMBL" id="JAPQKS010000007">
    <property type="protein sequence ID" value="KAJ5219696.1"/>
    <property type="molecule type" value="Genomic_DNA"/>
</dbReference>
<sequence length="346" mass="38871">MAGTLPPLFEITEDDHAGYAAVTAYTLLALTIVVVVTRLAARWFIGRIIYSDDILLGMATLFAILQTVMVQQAMHNGLGRRKYQYVAQILLVVTMAFGKLSLGLLFRSLMATTRYARANWAIIGVVIAWAVSSSFALIFRCDLPTPWNWIDPEHCVNQRMLFEAIGIINITTDAAIAILPCLMLRSLRLSYFKRMRMMLLLSSRVFVCAATGFQIRNTLRMLRAHDPVWATTRVTIWDQVSMNLSIITTAIPSLGRLVMELQPSNFSFPINEGPMDIPSLDGKFQPSSRRSSLSRDLHMRSLNVGTSIHGTQWRDTIMEDDESLDQLVRTPSSQGGIQQTLDFEVH</sequence>
<feature type="transmembrane region" description="Helical" evidence="1">
    <location>
        <begin position="118"/>
        <end position="140"/>
    </location>
</feature>
<organism evidence="3 4">
    <name type="scientific">Penicillium chermesinum</name>
    <dbReference type="NCBI Taxonomy" id="63820"/>
    <lineage>
        <taxon>Eukaryota</taxon>
        <taxon>Fungi</taxon>
        <taxon>Dikarya</taxon>
        <taxon>Ascomycota</taxon>
        <taxon>Pezizomycotina</taxon>
        <taxon>Eurotiomycetes</taxon>
        <taxon>Eurotiomycetidae</taxon>
        <taxon>Eurotiales</taxon>
        <taxon>Aspergillaceae</taxon>
        <taxon>Penicillium</taxon>
    </lineage>
</organism>
<dbReference type="PANTHER" id="PTHR38794:SF3">
    <property type="entry name" value="INTEGRAL MEMBRANE PROTEIN"/>
    <property type="match status" value="1"/>
</dbReference>
<feature type="transmembrane region" description="Helical" evidence="1">
    <location>
        <begin position="53"/>
        <end position="73"/>
    </location>
</feature>
<evidence type="ECO:0000256" key="1">
    <source>
        <dbReference type="SAM" id="Phobius"/>
    </source>
</evidence>
<keyword evidence="1" id="KW-0472">Membrane</keyword>
<dbReference type="OrthoDB" id="3918601at2759"/>
<dbReference type="GeneID" id="83205499"/>
<reference evidence="3" key="1">
    <citation type="submission" date="2022-11" db="EMBL/GenBank/DDBJ databases">
        <authorList>
            <person name="Petersen C."/>
        </authorList>
    </citation>
    <scope>NUCLEOTIDE SEQUENCE</scope>
    <source>
        <strain evidence="3">IBT 19713</strain>
    </source>
</reference>
<gene>
    <name evidence="3" type="ORF">N7468_008900</name>
</gene>
<feature type="transmembrane region" description="Helical" evidence="1">
    <location>
        <begin position="85"/>
        <end position="106"/>
    </location>
</feature>
<reference evidence="3" key="2">
    <citation type="journal article" date="2023" name="IMA Fungus">
        <title>Comparative genomic study of the Penicillium genus elucidates a diverse pangenome and 15 lateral gene transfer events.</title>
        <authorList>
            <person name="Petersen C."/>
            <person name="Sorensen T."/>
            <person name="Nielsen M.R."/>
            <person name="Sondergaard T.E."/>
            <person name="Sorensen J.L."/>
            <person name="Fitzpatrick D.A."/>
            <person name="Frisvad J.C."/>
            <person name="Nielsen K.L."/>
        </authorList>
    </citation>
    <scope>NUCLEOTIDE SEQUENCE</scope>
    <source>
        <strain evidence="3">IBT 19713</strain>
    </source>
</reference>
<dbReference type="Proteomes" id="UP001150941">
    <property type="component" value="Unassembled WGS sequence"/>
</dbReference>
<dbReference type="InterPro" id="IPR049326">
    <property type="entry name" value="Rhodopsin_dom_fungi"/>
</dbReference>
<dbReference type="RefSeq" id="XP_058326526.1">
    <property type="nucleotide sequence ID" value="XM_058478196.1"/>
</dbReference>
<feature type="transmembrane region" description="Helical" evidence="1">
    <location>
        <begin position="20"/>
        <end position="41"/>
    </location>
</feature>
<dbReference type="PANTHER" id="PTHR38794">
    <property type="entry name" value="INTEGRAL MEMBRANE PROTEIN"/>
    <property type="match status" value="1"/>
</dbReference>
<proteinExistence type="predicted"/>
<keyword evidence="4" id="KW-1185">Reference proteome</keyword>